<reference evidence="9 10" key="1">
    <citation type="submission" date="2018-06" db="EMBL/GenBank/DDBJ databases">
        <title>Lujinxingia sediminis gen. nov. sp. nov., a new facultative anaerobic member of the class Deltaproteobacteria, and proposal of Lujinxingaceae fam. nov.</title>
        <authorList>
            <person name="Guo L.-Y."/>
            <person name="Li C.-M."/>
            <person name="Wang S."/>
            <person name="Du Z.-J."/>
        </authorList>
    </citation>
    <scope>NUCLEOTIDE SEQUENCE [LARGE SCALE GENOMIC DNA]</scope>
    <source>
        <strain evidence="9 10">FA350</strain>
    </source>
</reference>
<evidence type="ECO:0000256" key="1">
    <source>
        <dbReference type="ARBA" id="ARBA00004651"/>
    </source>
</evidence>
<evidence type="ECO:0000313" key="10">
    <source>
        <dbReference type="Proteomes" id="UP000249799"/>
    </source>
</evidence>
<evidence type="ECO:0000313" key="9">
    <source>
        <dbReference type="EMBL" id="AWV89718.1"/>
    </source>
</evidence>
<dbReference type="PANTHER" id="PTHR14939:SF5">
    <property type="entry name" value="F-BOX ONLY PROTEIN 22"/>
    <property type="match status" value="1"/>
</dbReference>
<dbReference type="KEGG" id="bsed:DN745_10340"/>
<dbReference type="PANTHER" id="PTHR14939">
    <property type="entry name" value="F-BOX ONLY PROTEIN 22"/>
    <property type="match status" value="1"/>
</dbReference>
<dbReference type="EMBL" id="CP030032">
    <property type="protein sequence ID" value="AWV89718.1"/>
    <property type="molecule type" value="Genomic_DNA"/>
</dbReference>
<dbReference type="OrthoDB" id="343514at2"/>
<sequence>MGSSGAVSFIRNPSRFLFDIFILLIDLLSIFLFRPVLPMKWTTAVSQNSHATLAFREACAQLELPKGAAADVLLVFFSDHHVDNARDLALAMTSDFPNAVAVGCNAEGVVGSADIGEAQPSLSVMVGHLPGVKVRPMRFEAERHDHHDFDWRGELQVADGDTPHFLILSQAEGFETEGLLTALDRAFPSAQLFGALTEASATTGTCLILEGHVYRSGAVGLAFSGNVRVDTVVAQTCRPIGQPLIVTEHTQNIIHQFNSGNPMEVFQRLVADLDPDDRKLAQHAMFVGIGVENKTGVYRPGDFVLRNLIGFNPKTGDLAIAAPIRDLDIIQFHLMDPQSIGTEFNRAMGNFAAKLDADAMPNGALLFSGISSAENRSDKALEESDILRDHFGCTPLGGFFSEGEIAPVGRTPCVHGFASTVVFFRSRF</sequence>
<dbReference type="SMART" id="SM01204">
    <property type="entry name" value="FIST_C"/>
    <property type="match status" value="1"/>
</dbReference>
<organism evidence="9 10">
    <name type="scientific">Bradymonas sediminis</name>
    <dbReference type="NCBI Taxonomy" id="1548548"/>
    <lineage>
        <taxon>Bacteria</taxon>
        <taxon>Deltaproteobacteria</taxon>
        <taxon>Bradymonadales</taxon>
        <taxon>Bradymonadaceae</taxon>
        <taxon>Bradymonas</taxon>
    </lineage>
</organism>
<dbReference type="PIRSF" id="PIRSF018953">
    <property type="entry name" value="UCP018953"/>
    <property type="match status" value="1"/>
</dbReference>
<evidence type="ECO:0000256" key="4">
    <source>
        <dbReference type="ARBA" id="ARBA00022989"/>
    </source>
</evidence>
<evidence type="ECO:0000259" key="8">
    <source>
        <dbReference type="SMART" id="SM01204"/>
    </source>
</evidence>
<dbReference type="InterPro" id="IPR013702">
    <property type="entry name" value="FIST_domain_N"/>
</dbReference>
<proteinExistence type="predicted"/>
<protein>
    <recommendedName>
        <fullName evidence="11">Histidine kinase</fullName>
    </recommendedName>
</protein>
<feature type="domain" description="FIST" evidence="7">
    <location>
        <begin position="69"/>
        <end position="261"/>
    </location>
</feature>
<keyword evidence="4 6" id="KW-1133">Transmembrane helix</keyword>
<dbReference type="SMART" id="SM00897">
    <property type="entry name" value="FIST"/>
    <property type="match status" value="1"/>
</dbReference>
<feature type="domain" description="FIST C-domain" evidence="8">
    <location>
        <begin position="262"/>
        <end position="408"/>
    </location>
</feature>
<dbReference type="Pfam" id="PF08495">
    <property type="entry name" value="FIST"/>
    <property type="match status" value="1"/>
</dbReference>
<keyword evidence="5 6" id="KW-0472">Membrane</keyword>
<evidence type="ECO:0000256" key="2">
    <source>
        <dbReference type="ARBA" id="ARBA00022475"/>
    </source>
</evidence>
<dbReference type="Proteomes" id="UP000249799">
    <property type="component" value="Chromosome"/>
</dbReference>
<dbReference type="InterPro" id="IPR016741">
    <property type="entry name" value="UCP018953"/>
</dbReference>
<dbReference type="Pfam" id="PF10442">
    <property type="entry name" value="FIST_C"/>
    <property type="match status" value="1"/>
</dbReference>
<dbReference type="AlphaFoldDB" id="A0A2Z4FM19"/>
<evidence type="ECO:0000256" key="5">
    <source>
        <dbReference type="ARBA" id="ARBA00023136"/>
    </source>
</evidence>
<keyword evidence="2" id="KW-1003">Cell membrane</keyword>
<evidence type="ECO:0000259" key="7">
    <source>
        <dbReference type="SMART" id="SM00897"/>
    </source>
</evidence>
<name>A0A2Z4FM19_9DELT</name>
<evidence type="ECO:0000256" key="3">
    <source>
        <dbReference type="ARBA" id="ARBA00022692"/>
    </source>
</evidence>
<comment type="subcellular location">
    <subcellularLocation>
        <location evidence="1">Cell membrane</location>
        <topology evidence="1">Multi-pass membrane protein</topology>
    </subcellularLocation>
</comment>
<evidence type="ECO:0000256" key="6">
    <source>
        <dbReference type="SAM" id="Phobius"/>
    </source>
</evidence>
<evidence type="ECO:0008006" key="11">
    <source>
        <dbReference type="Google" id="ProtNLM"/>
    </source>
</evidence>
<dbReference type="GO" id="GO:0005886">
    <property type="term" value="C:plasma membrane"/>
    <property type="evidence" value="ECO:0007669"/>
    <property type="project" value="UniProtKB-SubCell"/>
</dbReference>
<keyword evidence="10" id="KW-1185">Reference proteome</keyword>
<accession>A0A2Z4FM19</accession>
<keyword evidence="3 6" id="KW-0812">Transmembrane</keyword>
<dbReference type="InterPro" id="IPR019494">
    <property type="entry name" value="FIST_C"/>
</dbReference>
<gene>
    <name evidence="9" type="ORF">DN745_10340</name>
</gene>
<feature type="transmembrane region" description="Helical" evidence="6">
    <location>
        <begin position="16"/>
        <end position="37"/>
    </location>
</feature>